<name>A0A1Q3A9J2_ZYGRO</name>
<proteinExistence type="predicted"/>
<dbReference type="AlphaFoldDB" id="A0A1Q3A9J2"/>
<dbReference type="Proteomes" id="UP000187013">
    <property type="component" value="Unassembled WGS sequence"/>
</dbReference>
<reference evidence="2 3" key="1">
    <citation type="submission" date="2016-08" db="EMBL/GenBank/DDBJ databases">
        <title>Draft genome sequence of allopolyploid Zygosaccharomyces rouxii.</title>
        <authorList>
            <person name="Watanabe J."/>
            <person name="Uehara K."/>
            <person name="Mogi Y."/>
            <person name="Tsukioka Y."/>
        </authorList>
    </citation>
    <scope>NUCLEOTIDE SEQUENCE [LARGE SCALE GENOMIC DNA]</scope>
    <source>
        <strain evidence="2 3">NBRC 110957</strain>
    </source>
</reference>
<feature type="compositionally biased region" description="Low complexity" evidence="1">
    <location>
        <begin position="20"/>
        <end position="31"/>
    </location>
</feature>
<comment type="caution">
    <text evidence="2">The sequence shown here is derived from an EMBL/GenBank/DDBJ whole genome shotgun (WGS) entry which is preliminary data.</text>
</comment>
<evidence type="ECO:0000256" key="1">
    <source>
        <dbReference type="SAM" id="MobiDB-lite"/>
    </source>
</evidence>
<protein>
    <submittedName>
        <fullName evidence="2">Uncharacterized protein</fullName>
    </submittedName>
</protein>
<feature type="region of interest" description="Disordered" evidence="1">
    <location>
        <begin position="20"/>
        <end position="39"/>
    </location>
</feature>
<accession>A0A1Q3A9J2</accession>
<organism evidence="2 3">
    <name type="scientific">Zygosaccharomyces rouxii</name>
    <dbReference type="NCBI Taxonomy" id="4956"/>
    <lineage>
        <taxon>Eukaryota</taxon>
        <taxon>Fungi</taxon>
        <taxon>Dikarya</taxon>
        <taxon>Ascomycota</taxon>
        <taxon>Saccharomycotina</taxon>
        <taxon>Saccharomycetes</taxon>
        <taxon>Saccharomycetales</taxon>
        <taxon>Saccharomycetaceae</taxon>
        <taxon>Zygosaccharomyces</taxon>
    </lineage>
</organism>
<dbReference type="OrthoDB" id="4076003at2759"/>
<evidence type="ECO:0000313" key="3">
    <source>
        <dbReference type="Proteomes" id="UP000187013"/>
    </source>
</evidence>
<gene>
    <name evidence="2" type="ORF">ZYGR_0AG02340</name>
</gene>
<dbReference type="EMBL" id="BDGX01000033">
    <property type="protein sequence ID" value="GAV52243.1"/>
    <property type="molecule type" value="Genomic_DNA"/>
</dbReference>
<evidence type="ECO:0000313" key="2">
    <source>
        <dbReference type="EMBL" id="GAV52243.1"/>
    </source>
</evidence>
<sequence length="455" mass="52291">MEDFSQSRVLEPIDSNSLSLISSSSGNDNGNATNDSFNNMLTRPVTPTFLKSEGTAGGSFLGWQFDRKEFEFDSNSTPTKNNDSGHQKFLHVRKRHAQLMGAKPRIPSRLHQSISKLDLLDENSLTSLPIPPPISRDVPPRKRSKLNPIHEMRIHNDPFNRRISYGVSKKYAHEEEDDEEEKEEEDAGHPIVMVEDYIPPTNDDQNKRLAEKRVSVSDLKNKMSRNLDMHVPLKLRRNANRNATPASSVTLVPHLLDDNINGDDRVDSRHDEPNHITDDVKDILEDLIKPNPQEGHDRYLFHIARDTNLRKCVICESLLYEVSSLLADRNDFKEIVCGKCTEKYEEAAKIFEEYEFESSCESSKNSSMSSMDSAVQLTDNSPQPLGNKANFSQELISRLQWQLQASMRNDDTRFDKTTDFSMMTWFIEAKKKIRWRWRVSGLLPHFLVKKYKNVN</sequence>